<keyword evidence="1" id="KW-0812">Transmembrane</keyword>
<comment type="caution">
    <text evidence="2">The sequence shown here is derived from an EMBL/GenBank/DDBJ whole genome shotgun (WGS) entry which is preliminary data.</text>
</comment>
<proteinExistence type="predicted"/>
<feature type="transmembrane region" description="Helical" evidence="1">
    <location>
        <begin position="46"/>
        <end position="64"/>
    </location>
</feature>
<evidence type="ECO:0000256" key="1">
    <source>
        <dbReference type="SAM" id="Phobius"/>
    </source>
</evidence>
<keyword evidence="1" id="KW-1133">Transmembrane helix</keyword>
<reference evidence="2" key="1">
    <citation type="submission" date="2020-11" db="EMBL/GenBank/DDBJ databases">
        <authorList>
            <consortium name="DOE Joint Genome Institute"/>
            <person name="Ahrendt S."/>
            <person name="Riley R."/>
            <person name="Andreopoulos W."/>
            <person name="Labutti K."/>
            <person name="Pangilinan J."/>
            <person name="Ruiz-Duenas F.J."/>
            <person name="Barrasa J.M."/>
            <person name="Sanchez-Garcia M."/>
            <person name="Camarero S."/>
            <person name="Miyauchi S."/>
            <person name="Serrano A."/>
            <person name="Linde D."/>
            <person name="Babiker R."/>
            <person name="Drula E."/>
            <person name="Ayuso-Fernandez I."/>
            <person name="Pacheco R."/>
            <person name="Padilla G."/>
            <person name="Ferreira P."/>
            <person name="Barriuso J."/>
            <person name="Kellner H."/>
            <person name="Castanera R."/>
            <person name="Alfaro M."/>
            <person name="Ramirez L."/>
            <person name="Pisabarro A.G."/>
            <person name="Kuo A."/>
            <person name="Tritt A."/>
            <person name="Lipzen A."/>
            <person name="He G."/>
            <person name="Yan M."/>
            <person name="Ng V."/>
            <person name="Cullen D."/>
            <person name="Martin F."/>
            <person name="Rosso M.-N."/>
            <person name="Henrissat B."/>
            <person name="Hibbett D."/>
            <person name="Martinez A.T."/>
            <person name="Grigoriev I.V."/>
        </authorList>
    </citation>
    <scope>NUCLEOTIDE SEQUENCE</scope>
    <source>
        <strain evidence="2">CIRM-BRFM 674</strain>
    </source>
</reference>
<organism evidence="2 3">
    <name type="scientific">Pholiota conissans</name>
    <dbReference type="NCBI Taxonomy" id="109636"/>
    <lineage>
        <taxon>Eukaryota</taxon>
        <taxon>Fungi</taxon>
        <taxon>Dikarya</taxon>
        <taxon>Basidiomycota</taxon>
        <taxon>Agaricomycotina</taxon>
        <taxon>Agaricomycetes</taxon>
        <taxon>Agaricomycetidae</taxon>
        <taxon>Agaricales</taxon>
        <taxon>Agaricineae</taxon>
        <taxon>Strophariaceae</taxon>
        <taxon>Pholiota</taxon>
    </lineage>
</organism>
<protein>
    <submittedName>
        <fullName evidence="2">Uncharacterized protein</fullName>
    </submittedName>
</protein>
<accession>A0A9P5Z6L8</accession>
<dbReference type="EMBL" id="MU155174">
    <property type="protein sequence ID" value="KAF9481781.1"/>
    <property type="molecule type" value="Genomic_DNA"/>
</dbReference>
<dbReference type="AlphaFoldDB" id="A0A9P5Z6L8"/>
<evidence type="ECO:0000313" key="2">
    <source>
        <dbReference type="EMBL" id="KAF9481781.1"/>
    </source>
</evidence>
<dbReference type="Proteomes" id="UP000807469">
    <property type="component" value="Unassembled WGS sequence"/>
</dbReference>
<keyword evidence="1" id="KW-0472">Membrane</keyword>
<keyword evidence="3" id="KW-1185">Reference proteome</keyword>
<sequence>MHTTHIADNTSNTREIDEHSAQINLLSSLPMSLICQGHATLTKVPLIIILVLLFSEYASILLFSRLPASLTYQSSSPPSIMFSLSPHASPPPQNTTWDLCSFEHAHTHT</sequence>
<gene>
    <name evidence="2" type="ORF">BDN70DRAFT_875914</name>
</gene>
<name>A0A9P5Z6L8_9AGAR</name>
<evidence type="ECO:0000313" key="3">
    <source>
        <dbReference type="Proteomes" id="UP000807469"/>
    </source>
</evidence>